<evidence type="ECO:0000313" key="2">
    <source>
        <dbReference type="EMBL" id="PPQ75355.1"/>
    </source>
</evidence>
<dbReference type="STRING" id="93625.A0A409WA30"/>
<evidence type="ECO:0000256" key="1">
    <source>
        <dbReference type="SAM" id="Coils"/>
    </source>
</evidence>
<dbReference type="Proteomes" id="UP000283269">
    <property type="component" value="Unassembled WGS sequence"/>
</dbReference>
<accession>A0A409WA30</accession>
<dbReference type="InParanoid" id="A0A409WA30"/>
<sequence length="325" mass="37617">MPTPKFRMPSSLTSLTVQSGSTARIRNTTGKASSLTVHQRKEKAIEREKTQQEVDEAVNEWFNNTMAKANELAERFNKKPRYFLDIFFHGGARMVNTREKVNPHSAFLSMKSQELRDDGHVMSMLNIQRDYKEEYNALADEEREELVREYKENLDSNKKLRRPLPRGRIQDIANIKRNMIYLLTGLKARVGIEGFFCIVRNTPDYSIQPQWYFTTEALADYMKIAVRKKWDAHDVGIKIEAFAIAGCDPVNLLNTSKQKADYLKSQIRHRFESNLVEITGNPNAVMHYVRFEEDIVLRYGIDLVGYTYEKLVNPSLLSTSILPLK</sequence>
<dbReference type="AlphaFoldDB" id="A0A409WA30"/>
<dbReference type="OrthoDB" id="2993529at2759"/>
<evidence type="ECO:0000313" key="3">
    <source>
        <dbReference type="Proteomes" id="UP000283269"/>
    </source>
</evidence>
<keyword evidence="3" id="KW-1185">Reference proteome</keyword>
<reference evidence="2 3" key="1">
    <citation type="journal article" date="2018" name="Evol. Lett.">
        <title>Horizontal gene cluster transfer increased hallucinogenic mushroom diversity.</title>
        <authorList>
            <person name="Reynolds H.T."/>
            <person name="Vijayakumar V."/>
            <person name="Gluck-Thaler E."/>
            <person name="Korotkin H.B."/>
            <person name="Matheny P.B."/>
            <person name="Slot J.C."/>
        </authorList>
    </citation>
    <scope>NUCLEOTIDE SEQUENCE [LARGE SCALE GENOMIC DNA]</scope>
    <source>
        <strain evidence="2 3">2631</strain>
    </source>
</reference>
<name>A0A409WA30_PSICY</name>
<dbReference type="EMBL" id="NHYD01003624">
    <property type="protein sequence ID" value="PPQ75355.1"/>
    <property type="molecule type" value="Genomic_DNA"/>
</dbReference>
<feature type="coiled-coil region" evidence="1">
    <location>
        <begin position="124"/>
        <end position="152"/>
    </location>
</feature>
<feature type="non-terminal residue" evidence="2">
    <location>
        <position position="325"/>
    </location>
</feature>
<proteinExistence type="predicted"/>
<protein>
    <submittedName>
        <fullName evidence="2">Uncharacterized protein</fullName>
    </submittedName>
</protein>
<organism evidence="2 3">
    <name type="scientific">Psilocybe cyanescens</name>
    <dbReference type="NCBI Taxonomy" id="93625"/>
    <lineage>
        <taxon>Eukaryota</taxon>
        <taxon>Fungi</taxon>
        <taxon>Dikarya</taxon>
        <taxon>Basidiomycota</taxon>
        <taxon>Agaricomycotina</taxon>
        <taxon>Agaricomycetes</taxon>
        <taxon>Agaricomycetidae</taxon>
        <taxon>Agaricales</taxon>
        <taxon>Agaricineae</taxon>
        <taxon>Strophariaceae</taxon>
        <taxon>Psilocybe</taxon>
    </lineage>
</organism>
<gene>
    <name evidence="2" type="ORF">CVT25_005593</name>
</gene>
<comment type="caution">
    <text evidence="2">The sequence shown here is derived from an EMBL/GenBank/DDBJ whole genome shotgun (WGS) entry which is preliminary data.</text>
</comment>
<keyword evidence="1" id="KW-0175">Coiled coil</keyword>